<dbReference type="EMBL" id="CP033459">
    <property type="protein sequence ID" value="QFQ12214.1"/>
    <property type="molecule type" value="Genomic_DNA"/>
</dbReference>
<keyword evidence="3" id="KW-1185">Reference proteome</keyword>
<dbReference type="AlphaFoldDB" id="A0A5P8E5L6"/>
<dbReference type="Proteomes" id="UP000249375">
    <property type="component" value="Chromosome"/>
</dbReference>
<reference evidence="2 3" key="1">
    <citation type="submission" date="2018-11" db="EMBL/GenBank/DDBJ databases">
        <authorList>
            <person name="Na S.W."/>
            <person name="Baik M."/>
        </authorList>
    </citation>
    <scope>NUCLEOTIDE SEQUENCE [LARGE SCALE GENOMIC DNA]</scope>
    <source>
        <strain evidence="2 3">E39</strain>
    </source>
</reference>
<proteinExistence type="predicted"/>
<evidence type="ECO:0000256" key="1">
    <source>
        <dbReference type="SAM" id="SignalP"/>
    </source>
</evidence>
<accession>A0A5P8E5L6</accession>
<dbReference type="KEGG" id="alq:C7Y71_003795"/>
<protein>
    <submittedName>
        <fullName evidence="2">DUF4369 domain-containing protein</fullName>
    </submittedName>
</protein>
<feature type="chain" id="PRO_5024316736" evidence="1">
    <location>
        <begin position="25"/>
        <end position="232"/>
    </location>
</feature>
<gene>
    <name evidence="2" type="ORF">C7Y71_003795</name>
</gene>
<name>A0A5P8E5L6_9BACT</name>
<evidence type="ECO:0000313" key="2">
    <source>
        <dbReference type="EMBL" id="QFQ12214.1"/>
    </source>
</evidence>
<sequence>MPMTRFYAPILLIITVCLTMTSCASTCEIFGSNSNPSFEDKKVALVPENNGDFDGSEETITHGTFIMTCTGGAPQLCRITVGGDPVGFMVVENGKLDMDLDKKGNATVSGTNLNNKLARYLSKMNAIEFELARQDLFYTSATLFDGDPDGILHREFQARCRNLLDSRRELQTEFITSNFDNVLGKDFFLQLLNEPPTPERKAQVEQILKKAPKNFKKDEDIRRFVTQTGYKL</sequence>
<feature type="signal peptide" evidence="1">
    <location>
        <begin position="1"/>
        <end position="24"/>
    </location>
</feature>
<keyword evidence="1" id="KW-0732">Signal</keyword>
<dbReference type="PROSITE" id="PS51257">
    <property type="entry name" value="PROKAR_LIPOPROTEIN"/>
    <property type="match status" value="1"/>
</dbReference>
<dbReference type="OrthoDB" id="1080386at2"/>
<evidence type="ECO:0000313" key="3">
    <source>
        <dbReference type="Proteomes" id="UP000249375"/>
    </source>
</evidence>
<organism evidence="2 3">
    <name type="scientific">Pseudoprevotella muciniphila</name>
    <dbReference type="NCBI Taxonomy" id="2133944"/>
    <lineage>
        <taxon>Bacteria</taxon>
        <taxon>Pseudomonadati</taxon>
        <taxon>Bacteroidota</taxon>
        <taxon>Bacteroidia</taxon>
        <taxon>Bacteroidales</taxon>
        <taxon>Prevotellaceae</taxon>
        <taxon>Pseudoprevotella</taxon>
    </lineage>
</organism>